<protein>
    <recommendedName>
        <fullName evidence="6">Glycolate oxidase iron-sulfur subunit</fullName>
        <ecNumber evidence="6">1.1.99.14</ecNumber>
    </recommendedName>
</protein>
<dbReference type="PANTHER" id="PTHR32479">
    <property type="entry name" value="GLYCOLATE OXIDASE IRON-SULFUR SUBUNIT"/>
    <property type="match status" value="1"/>
</dbReference>
<keyword evidence="3" id="KW-0677">Repeat</keyword>
<keyword evidence="1 6" id="KW-0004">4Fe-4S</keyword>
<dbReference type="SUPFAM" id="SSF46548">
    <property type="entry name" value="alpha-helical ferredoxin"/>
    <property type="match status" value="1"/>
</dbReference>
<feature type="domain" description="4Fe-4S ferredoxin-type" evidence="7">
    <location>
        <begin position="67"/>
        <end position="96"/>
    </location>
</feature>
<dbReference type="PROSITE" id="PS00198">
    <property type="entry name" value="4FE4S_FER_1"/>
    <property type="match status" value="1"/>
</dbReference>
<organism evidence="8 9">
    <name type="scientific">Kiloniella laminariae</name>
    <dbReference type="NCBI Taxonomy" id="454162"/>
    <lineage>
        <taxon>Bacteria</taxon>
        <taxon>Pseudomonadati</taxon>
        <taxon>Pseudomonadota</taxon>
        <taxon>Alphaproteobacteria</taxon>
        <taxon>Rhodospirillales</taxon>
        <taxon>Kiloniellaceae</taxon>
        <taxon>Kiloniella</taxon>
    </lineage>
</organism>
<evidence type="ECO:0000256" key="1">
    <source>
        <dbReference type="ARBA" id="ARBA00022485"/>
    </source>
</evidence>
<name>A0ABT4LIE9_9PROT</name>
<dbReference type="PIRSF" id="PIRSF000139">
    <property type="entry name" value="Glc_ox_4Fe-4S"/>
    <property type="match status" value="1"/>
</dbReference>
<accession>A0ABT4LIE9</accession>
<dbReference type="Pfam" id="PF02754">
    <property type="entry name" value="CCG"/>
    <property type="match status" value="2"/>
</dbReference>
<comment type="cofactor">
    <cofactor evidence="6">
        <name>[4Fe-4S] cluster</name>
        <dbReference type="ChEBI" id="CHEBI:49883"/>
    </cofactor>
    <text evidence="6">Binds 2 [4Fe-4S] clusters.</text>
</comment>
<comment type="catalytic activity">
    <reaction evidence="6">
        <text>(R)-lactate + A = pyruvate + AH2</text>
        <dbReference type="Rhea" id="RHEA:15089"/>
        <dbReference type="ChEBI" id="CHEBI:13193"/>
        <dbReference type="ChEBI" id="CHEBI:15361"/>
        <dbReference type="ChEBI" id="CHEBI:16004"/>
        <dbReference type="ChEBI" id="CHEBI:17499"/>
    </reaction>
</comment>
<dbReference type="InterPro" id="IPR017900">
    <property type="entry name" value="4Fe4S_Fe_S_CS"/>
</dbReference>
<reference evidence="8" key="1">
    <citation type="submission" date="2022-12" db="EMBL/GenBank/DDBJ databases">
        <title>Bacterial isolates from different developmental stages of Nematostella vectensis.</title>
        <authorList>
            <person name="Fraune S."/>
        </authorList>
    </citation>
    <scope>NUCLEOTIDE SEQUENCE</scope>
    <source>
        <strain evidence="8">G21630-S1</strain>
    </source>
</reference>
<proteinExistence type="predicted"/>
<dbReference type="EMBL" id="JAPWGY010000002">
    <property type="protein sequence ID" value="MCZ4280873.1"/>
    <property type="molecule type" value="Genomic_DNA"/>
</dbReference>
<comment type="function">
    <text evidence="6">Component of a complex that catalyzes the oxidation of glycolate to glyoxylate.</text>
</comment>
<evidence type="ECO:0000256" key="6">
    <source>
        <dbReference type="PIRNR" id="PIRNR000139"/>
    </source>
</evidence>
<dbReference type="EC" id="1.1.99.14" evidence="6"/>
<dbReference type="Proteomes" id="UP001069802">
    <property type="component" value="Unassembled WGS sequence"/>
</dbReference>
<dbReference type="PANTHER" id="PTHR32479:SF17">
    <property type="entry name" value="GLYCOLATE OXIDASE IRON-SULFUR SUBUNIT"/>
    <property type="match status" value="1"/>
</dbReference>
<evidence type="ECO:0000313" key="8">
    <source>
        <dbReference type="EMBL" id="MCZ4280873.1"/>
    </source>
</evidence>
<comment type="caution">
    <text evidence="8">The sequence shown here is derived from an EMBL/GenBank/DDBJ whole genome shotgun (WGS) entry which is preliminary data.</text>
</comment>
<comment type="catalytic activity">
    <reaction evidence="6">
        <text>glycolate + A = glyoxylate + AH2</text>
        <dbReference type="Rhea" id="RHEA:21264"/>
        <dbReference type="ChEBI" id="CHEBI:13193"/>
        <dbReference type="ChEBI" id="CHEBI:17499"/>
        <dbReference type="ChEBI" id="CHEBI:29805"/>
        <dbReference type="ChEBI" id="CHEBI:36655"/>
        <dbReference type="EC" id="1.1.99.14"/>
    </reaction>
</comment>
<evidence type="ECO:0000256" key="2">
    <source>
        <dbReference type="ARBA" id="ARBA00022723"/>
    </source>
</evidence>
<dbReference type="Gene3D" id="1.10.1060.10">
    <property type="entry name" value="Alpha-helical ferredoxin"/>
    <property type="match status" value="1"/>
</dbReference>
<keyword evidence="9" id="KW-1185">Reference proteome</keyword>
<keyword evidence="2 6" id="KW-0479">Metal-binding</keyword>
<gene>
    <name evidence="8" type="primary">glcF</name>
    <name evidence="8" type="ORF">O4H49_08805</name>
</gene>
<dbReference type="RefSeq" id="WP_269423043.1">
    <property type="nucleotide sequence ID" value="NZ_JAPWGY010000002.1"/>
</dbReference>
<dbReference type="GO" id="GO:0019154">
    <property type="term" value="F:glycolate dehydrogenase activity"/>
    <property type="evidence" value="ECO:0007669"/>
    <property type="project" value="UniProtKB-EC"/>
</dbReference>
<dbReference type="PROSITE" id="PS51379">
    <property type="entry name" value="4FE4S_FER_2"/>
    <property type="match status" value="2"/>
</dbReference>
<keyword evidence="4 6" id="KW-0408">Iron</keyword>
<keyword evidence="6" id="KW-0813">Transport</keyword>
<dbReference type="InterPro" id="IPR004017">
    <property type="entry name" value="Cys_rich_dom"/>
</dbReference>
<sequence>MQTNFSLAQLADPAIAEAEDILRKCVHCGFCTATCPTYVLLGDELDSPRGRIYLIKGMLEEEKPATAEVAKHLDRCLSCLSCMTTCPSGVNYMHLVDHARNHVEATFRRPWHERLLRNVLAELIPRPFWFRGALNIASISAPFVRRFVRGRLRALLDLAPKSLPAASVVDRPQTFAAKGERRARVALLSGCAQTVLAPSINEATIRLLTRLGIEVVIAKGVGCCGSLVHHMGKEEAAEHQIKQAITGWMAEIEGGGLDAIITNASGCGTTVKDYGFMLRNDPDWSGNAAKISELACDITEYLETIEGIDRAEGDEKPAQIVAYHAPCSIQHGQKIVKQPRSLLTKAGFEVRDVPEGHLCCGSAGTYNIMQPELASKLRDRKVRNIESLQPDIIATGNIGCQCQISGGTGIPVVHTVELLDWATGGPKPVGLN</sequence>
<dbReference type="NCBIfam" id="NF008434">
    <property type="entry name" value="PRK11274.1"/>
    <property type="match status" value="1"/>
</dbReference>
<feature type="domain" description="4Fe-4S ferredoxin-type" evidence="7">
    <location>
        <begin position="15"/>
        <end position="45"/>
    </location>
</feature>
<evidence type="ECO:0000259" key="7">
    <source>
        <dbReference type="PROSITE" id="PS51379"/>
    </source>
</evidence>
<dbReference type="InterPro" id="IPR009051">
    <property type="entry name" value="Helical_ferredxn"/>
</dbReference>
<evidence type="ECO:0000256" key="3">
    <source>
        <dbReference type="ARBA" id="ARBA00022737"/>
    </source>
</evidence>
<dbReference type="InterPro" id="IPR012257">
    <property type="entry name" value="Glc_ox_4Fe-4S"/>
</dbReference>
<dbReference type="Pfam" id="PF13183">
    <property type="entry name" value="Fer4_8"/>
    <property type="match status" value="1"/>
</dbReference>
<keyword evidence="6" id="KW-0249">Electron transport</keyword>
<keyword evidence="5 6" id="KW-0411">Iron-sulfur</keyword>
<evidence type="ECO:0000256" key="4">
    <source>
        <dbReference type="ARBA" id="ARBA00023004"/>
    </source>
</evidence>
<evidence type="ECO:0000256" key="5">
    <source>
        <dbReference type="ARBA" id="ARBA00023014"/>
    </source>
</evidence>
<dbReference type="InterPro" id="IPR017896">
    <property type="entry name" value="4Fe4S_Fe-S-bd"/>
</dbReference>
<evidence type="ECO:0000313" key="9">
    <source>
        <dbReference type="Proteomes" id="UP001069802"/>
    </source>
</evidence>
<keyword evidence="8" id="KW-0560">Oxidoreductase</keyword>